<feature type="region of interest" description="Disordered" evidence="1">
    <location>
        <begin position="119"/>
        <end position="171"/>
    </location>
</feature>
<feature type="region of interest" description="Disordered" evidence="1">
    <location>
        <begin position="40"/>
        <end position="72"/>
    </location>
</feature>
<organism evidence="4">
    <name type="scientific">Schistosoma curassoni</name>
    <dbReference type="NCBI Taxonomy" id="6186"/>
    <lineage>
        <taxon>Eukaryota</taxon>
        <taxon>Metazoa</taxon>
        <taxon>Spiralia</taxon>
        <taxon>Lophotrochozoa</taxon>
        <taxon>Platyhelminthes</taxon>
        <taxon>Trematoda</taxon>
        <taxon>Digenea</taxon>
        <taxon>Strigeidida</taxon>
        <taxon>Schistosomatoidea</taxon>
        <taxon>Schistosomatidae</taxon>
        <taxon>Schistosoma</taxon>
    </lineage>
</organism>
<reference evidence="2 3" key="2">
    <citation type="submission" date="2018-11" db="EMBL/GenBank/DDBJ databases">
        <authorList>
            <consortium name="Pathogen Informatics"/>
        </authorList>
    </citation>
    <scope>NUCLEOTIDE SEQUENCE [LARGE SCALE GENOMIC DNA]</scope>
    <source>
        <strain evidence="2">Dakar</strain>
        <strain evidence="3">Dakar, Senegal</strain>
    </source>
</reference>
<feature type="compositionally biased region" description="Polar residues" evidence="1">
    <location>
        <begin position="93"/>
        <end position="102"/>
    </location>
</feature>
<feature type="compositionally biased region" description="Basic and acidic residues" evidence="1">
    <location>
        <begin position="61"/>
        <end position="72"/>
    </location>
</feature>
<feature type="compositionally biased region" description="Basic and acidic residues" evidence="1">
    <location>
        <begin position="40"/>
        <end position="53"/>
    </location>
</feature>
<proteinExistence type="predicted"/>
<reference evidence="4" key="1">
    <citation type="submission" date="2016-06" db="UniProtKB">
        <authorList>
            <consortium name="WormBaseParasite"/>
        </authorList>
    </citation>
    <scope>IDENTIFICATION</scope>
</reference>
<dbReference type="Proteomes" id="UP000279833">
    <property type="component" value="Unassembled WGS sequence"/>
</dbReference>
<evidence type="ECO:0000313" key="2">
    <source>
        <dbReference type="EMBL" id="VDP74284.1"/>
    </source>
</evidence>
<dbReference type="AlphaFoldDB" id="A0A183L186"/>
<accession>A0A183L186</accession>
<feature type="region of interest" description="Disordered" evidence="1">
    <location>
        <begin position="1"/>
        <end position="20"/>
    </location>
</feature>
<gene>
    <name evidence="2" type="ORF">SCUD_LOCUS21085</name>
</gene>
<sequence length="381" mass="42329">MKSTFQFTKTNTGSSHLENPMSAEKLHTCGVIYETEISRENSNRLTEKSKNDFETTSGKHQQNEPKSLDFKHESKNLLMTNRIDEGIMKQQLPSNVGQQNNPHSEKDVNSCENVMDNNKVLKQKSKRNVSYHENVDTRSVDNSSNAGSKNYYSSSSSTMSSVTESSTSQNYTDSVSPEAHLSKLKKIHLGCLVQLCFTKRTSSNKFNPQSVPFALAAEDLPNTENKTLIPSLTIATSNQLKTTSTSTVVNEIVVSSTNNDGNLLKVPEESSAVQLTTSPNTPVVIGIDHIQARRLSMALQHLSRNSFQPQALSSHKHETTSMLNMARRLTMASSAIALGSADRDYYGHSSWLTGSRVRHGVRRSLAWNESGATRFYEHCYD</sequence>
<dbReference type="WBParaSite" id="SCUD_0002108801-mRNA-1">
    <property type="protein sequence ID" value="SCUD_0002108801-mRNA-1"/>
    <property type="gene ID" value="SCUD_0002108801"/>
</dbReference>
<keyword evidence="3" id="KW-1185">Reference proteome</keyword>
<feature type="compositionally biased region" description="Polar residues" evidence="1">
    <location>
        <begin position="1"/>
        <end position="17"/>
    </location>
</feature>
<feature type="compositionally biased region" description="Low complexity" evidence="1">
    <location>
        <begin position="143"/>
        <end position="171"/>
    </location>
</feature>
<evidence type="ECO:0000256" key="1">
    <source>
        <dbReference type="SAM" id="MobiDB-lite"/>
    </source>
</evidence>
<dbReference type="EMBL" id="UZAK01045737">
    <property type="protein sequence ID" value="VDP74284.1"/>
    <property type="molecule type" value="Genomic_DNA"/>
</dbReference>
<protein>
    <submittedName>
        <fullName evidence="2 4">Uncharacterized protein</fullName>
    </submittedName>
</protein>
<feature type="region of interest" description="Disordered" evidence="1">
    <location>
        <begin position="93"/>
        <end position="112"/>
    </location>
</feature>
<evidence type="ECO:0000313" key="4">
    <source>
        <dbReference type="WBParaSite" id="SCUD_0002108801-mRNA-1"/>
    </source>
</evidence>
<name>A0A183L186_9TREM</name>
<evidence type="ECO:0000313" key="3">
    <source>
        <dbReference type="Proteomes" id="UP000279833"/>
    </source>
</evidence>